<dbReference type="EMBL" id="RPDH01000003">
    <property type="protein sequence ID" value="RPE05560.1"/>
    <property type="molecule type" value="Genomic_DNA"/>
</dbReference>
<accession>A0A3N4PP94</accession>
<proteinExistence type="predicted"/>
<evidence type="ECO:0000313" key="3">
    <source>
        <dbReference type="Proteomes" id="UP000278351"/>
    </source>
</evidence>
<sequence>MAIVPGIIVETGQAITVDLETARATELPPFTDIADDDIFYGVDISDNITRIATTAQLRAKFVGDSTPEAPVVNGADMEIEVPPALIGQTRIDIPALAGKSYWLERIGATASSRLWSTWFDVLSTGGFVLKRPGDKFYANDKFVAHIYEYEGGNSTIPGGTGGGSGLKGFRSITTNATVFNIDMEKLINVSGGSNKLVITLDDVANITENSTVSFITMVNNDWQTTIQTTGGQMIYINGTSKQKIYLGVGELIKLARGNDGWYAMGLFGGYQTVGRPFSGYATELNSIVAEGQELNRDSYPRLWEYAQTIGASLLSEEDWVADPVAKRSCFSVGNGTTTFRVPDLRGLSPRWLDRGRGLDTNGRSMNVPGGYQGDNVKVHDHPLDNRILTEGVPGPVGPGGTTPGSSGIIANTGAFGSPENTVKNVGFLGLIGT</sequence>
<dbReference type="OrthoDB" id="9810174at2"/>
<organism evidence="2 3">
    <name type="scientific">Chitinophaga lutea</name>
    <dbReference type="NCBI Taxonomy" id="2488634"/>
    <lineage>
        <taxon>Bacteria</taxon>
        <taxon>Pseudomonadati</taxon>
        <taxon>Bacteroidota</taxon>
        <taxon>Chitinophagia</taxon>
        <taxon>Chitinophagales</taxon>
        <taxon>Chitinophagaceae</taxon>
        <taxon>Chitinophaga</taxon>
    </lineage>
</organism>
<dbReference type="AlphaFoldDB" id="A0A3N4PP94"/>
<reference evidence="2 3" key="1">
    <citation type="submission" date="2018-11" db="EMBL/GenBank/DDBJ databases">
        <title>Chitinophaga lutea sp.nov., isolate from arsenic contaminated soil.</title>
        <authorList>
            <person name="Zong Y."/>
        </authorList>
    </citation>
    <scope>NUCLEOTIDE SEQUENCE [LARGE SCALE GENOMIC DNA]</scope>
    <source>
        <strain evidence="2 3">ZY74</strain>
    </source>
</reference>
<keyword evidence="3" id="KW-1185">Reference proteome</keyword>
<dbReference type="SUPFAM" id="SSF88874">
    <property type="entry name" value="Receptor-binding domain of short tail fibre protein gp12"/>
    <property type="match status" value="1"/>
</dbReference>
<evidence type="ECO:0000313" key="2">
    <source>
        <dbReference type="EMBL" id="RPE05560.1"/>
    </source>
</evidence>
<gene>
    <name evidence="2" type="ORF">EGT74_24565</name>
</gene>
<evidence type="ECO:0000256" key="1">
    <source>
        <dbReference type="SAM" id="MobiDB-lite"/>
    </source>
</evidence>
<dbReference type="RefSeq" id="WP_123849203.1">
    <property type="nucleotide sequence ID" value="NZ_RPDH01000003.1"/>
</dbReference>
<name>A0A3N4PP94_9BACT</name>
<feature type="region of interest" description="Disordered" evidence="1">
    <location>
        <begin position="355"/>
        <end position="374"/>
    </location>
</feature>
<protein>
    <submittedName>
        <fullName evidence="2">Uncharacterized protein</fullName>
    </submittedName>
</protein>
<comment type="caution">
    <text evidence="2">The sequence shown here is derived from an EMBL/GenBank/DDBJ whole genome shotgun (WGS) entry which is preliminary data.</text>
</comment>
<dbReference type="Proteomes" id="UP000278351">
    <property type="component" value="Unassembled WGS sequence"/>
</dbReference>